<protein>
    <submittedName>
        <fullName evidence="2">Uncharacterized protein</fullName>
    </submittedName>
</protein>
<name>A0AAN8MXY3_9PEZI</name>
<proteinExistence type="predicted"/>
<feature type="compositionally biased region" description="Basic and acidic residues" evidence="1">
    <location>
        <begin position="174"/>
        <end position="200"/>
    </location>
</feature>
<keyword evidence="3" id="KW-1185">Reference proteome</keyword>
<evidence type="ECO:0000313" key="3">
    <source>
        <dbReference type="Proteomes" id="UP001313282"/>
    </source>
</evidence>
<evidence type="ECO:0000313" key="2">
    <source>
        <dbReference type="EMBL" id="KAK6345308.1"/>
    </source>
</evidence>
<feature type="compositionally biased region" description="Pro residues" evidence="1">
    <location>
        <begin position="38"/>
        <end position="52"/>
    </location>
</feature>
<evidence type="ECO:0000256" key="1">
    <source>
        <dbReference type="SAM" id="MobiDB-lite"/>
    </source>
</evidence>
<reference evidence="2 3" key="1">
    <citation type="submission" date="2019-10" db="EMBL/GenBank/DDBJ databases">
        <authorList>
            <person name="Palmer J.M."/>
        </authorList>
    </citation>
    <scope>NUCLEOTIDE SEQUENCE [LARGE SCALE GENOMIC DNA]</scope>
    <source>
        <strain evidence="2 3">TWF718</strain>
    </source>
</reference>
<feature type="compositionally biased region" description="Basic and acidic residues" evidence="1">
    <location>
        <begin position="207"/>
        <end position="217"/>
    </location>
</feature>
<dbReference type="AlphaFoldDB" id="A0AAN8MXY3"/>
<feature type="region of interest" description="Disordered" evidence="1">
    <location>
        <begin position="174"/>
        <end position="275"/>
    </location>
</feature>
<dbReference type="EMBL" id="JAVHNR010000004">
    <property type="protein sequence ID" value="KAK6345308.1"/>
    <property type="molecule type" value="Genomic_DNA"/>
</dbReference>
<feature type="region of interest" description="Disordered" evidence="1">
    <location>
        <begin position="1"/>
        <end position="60"/>
    </location>
</feature>
<accession>A0AAN8MXY3</accession>
<gene>
    <name evidence="2" type="ORF">TWF718_007227</name>
</gene>
<sequence>MDQGASRESNLPPPVARDRKRPRLSDPGPVADTKSPQPTRPSAPAPPPPRRPWPTRVTKDDVVSLEERLRYLIQLQDYAEENTAKAQKRVEDLLCGAGSLAMIQVPDSLRTRVTQEEYARARNEQISSEIHRDRHRKISGAFRRFSEPTRLLDIPESRAEKIGRVRMAMDRGGIEKTGRNPAEDVKSRKPLDKVAKEQVSKDGYAAKSRDVKGKTQKENSQMGLALEEPKIEEGNRASQGKRIRERVTLRIPMGKGSGRGHDGGDGPTNKDWVPK</sequence>
<comment type="caution">
    <text evidence="2">The sequence shown here is derived from an EMBL/GenBank/DDBJ whole genome shotgun (WGS) entry which is preliminary data.</text>
</comment>
<dbReference type="Proteomes" id="UP001313282">
    <property type="component" value="Unassembled WGS sequence"/>
</dbReference>
<organism evidence="2 3">
    <name type="scientific">Orbilia javanica</name>
    <dbReference type="NCBI Taxonomy" id="47235"/>
    <lineage>
        <taxon>Eukaryota</taxon>
        <taxon>Fungi</taxon>
        <taxon>Dikarya</taxon>
        <taxon>Ascomycota</taxon>
        <taxon>Pezizomycotina</taxon>
        <taxon>Orbiliomycetes</taxon>
        <taxon>Orbiliales</taxon>
        <taxon>Orbiliaceae</taxon>
        <taxon>Orbilia</taxon>
    </lineage>
</organism>